<evidence type="ECO:0000256" key="4">
    <source>
        <dbReference type="ARBA" id="ARBA00022801"/>
    </source>
</evidence>
<evidence type="ECO:0000313" key="13">
    <source>
        <dbReference type="EMBL" id="UJS22693.1"/>
    </source>
</evidence>
<dbReference type="Gene3D" id="2.40.10.170">
    <property type="match status" value="1"/>
</dbReference>
<dbReference type="EMBL" id="CP091244">
    <property type="protein sequence ID" value="UJS22693.1"/>
    <property type="molecule type" value="Genomic_DNA"/>
</dbReference>
<sequence length="1195" mass="134365">MPALLKPHFPTSSNGHVRWRQLYGASLDWLIAQAAQGFDGLLLLAVPDVHTAYQMDSALHFFAPEIPRHIFPDWETLPYDVFSPHEDIISERLKTLATLQNLKRGILLVPATTLLHRVAPTSYVHGHTFVVRKGSPLNIDKLRKQLEEAGYRNVSQVMAHGEYATRGSLVDLFPMGSHTPYRIDLFDEEIDSIRTFNPETQRTEDVVNSIELLPAREFPLDEAGIRTFRQNYRAQVEGDLSRSRIYEGVSQGKPPAGIEYYLPLFFEHTATLFDYLPKKTLLVLAEGVDAAVKTFWETVEYRYEQRRHDVERPLLAPEKLFLTAAMLQSWVGDYPRIEVQRFKETPPGLPLSGEEKEAPLSSPSPDKGRLGGVSSINYPIAALPSLLIHARQEQPLFLLFNFLKDLQGRVLFTAESAGRREALMTLLREQFVGLKSDLQDDASRRSDFSPTSPLKVLETWQDFLGSKAEMAVTVAPLENGFWLPDAKIAIIPENLLHGVQIQQQRRRRKATRDADAIIRNLTDLNEGAPVVHEEHGVGRYLGLETVTAGGVTAEYLLIEYANHDKLYVPVAALHLVSRYTGADPEHAPLHRLGNEQWDKARQKAAEKARDVAAELLDIHARRAAQQGHSFPFDDNDYRLFAGAFPFEETPDQALAIENVIKDMRSAQPMDRVVCGDVGFGKTEVAMRAAFVAANAGKQVAMIAPTTLLAQQHLNNFRDRFADWPFNIESLSRFKTGKETSKALEALASGKIDIVIGTHKLLQDDVHFKQLGLVIIDEEHRFGVRDKEQMKKLRANVDMLTMTATPIPRTLNMSLSGLRDLSIIATPPTQRHAIKTFVCEWNKTIIQEACARELSRGGQVYVLHNEVKTIDKVEQELSAMLPGVTVRHAHGQMRAHDLESIMSDFYHQRFQILIATTIIESGIDVPTANTILINRADKLGLAQLHQLRGRVGRSHHRAYAYLIAPPKSALTPDAVKRLEAIESLEELGVGFTLATHDLEIRGAGELLGEGQSGQIQEIGFNLYNDLLERAVKALKSGDVGAVREPPLRWHRNHTTVELGAPALIPDDYLQDVHARLILYKRIASAESQAALDELRVEMIDRFGLLPEPTKTLFSVTRIKLLAQELGIRKLDMHIKGGRIIFDDKPNIDPMKVITLIQKRPWVFKLDGQDKLRFEVELPTVEEREEWVVKLMGEIGG</sequence>
<feature type="domain" description="Helicase ATP-binding" evidence="11">
    <location>
        <begin position="662"/>
        <end position="823"/>
    </location>
</feature>
<evidence type="ECO:0000256" key="2">
    <source>
        <dbReference type="ARBA" id="ARBA00022741"/>
    </source>
</evidence>
<dbReference type="Gene3D" id="3.40.50.11140">
    <property type="match status" value="1"/>
</dbReference>
<dbReference type="NCBIfam" id="TIGR00580">
    <property type="entry name" value="mfd"/>
    <property type="match status" value="1"/>
</dbReference>
<dbReference type="InterPro" id="IPR037235">
    <property type="entry name" value="TRCF-like_C_D7"/>
</dbReference>
<dbReference type="InterPro" id="IPR036101">
    <property type="entry name" value="CarD-like/TRCF_RID_sf"/>
</dbReference>
<dbReference type="InterPro" id="IPR001650">
    <property type="entry name" value="Helicase_C-like"/>
</dbReference>
<keyword evidence="5" id="KW-0347">Helicase</keyword>
<dbReference type="Gene3D" id="3.30.2060.10">
    <property type="entry name" value="Penicillin-binding protein 1b domain"/>
    <property type="match status" value="1"/>
</dbReference>
<dbReference type="InterPro" id="IPR011545">
    <property type="entry name" value="DEAD/DEAH_box_helicase_dom"/>
</dbReference>
<dbReference type="InterPro" id="IPR003711">
    <property type="entry name" value="CarD-like/TRCF_RID"/>
</dbReference>
<evidence type="ECO:0000256" key="8">
    <source>
        <dbReference type="ARBA" id="ARBA00023204"/>
    </source>
</evidence>
<evidence type="ECO:0000256" key="1">
    <source>
        <dbReference type="ARBA" id="ARBA00022490"/>
    </source>
</evidence>
<evidence type="ECO:0000259" key="12">
    <source>
        <dbReference type="PROSITE" id="PS51194"/>
    </source>
</evidence>
<protein>
    <recommendedName>
        <fullName evidence="9">Transcription-repair-coupling factor</fullName>
        <shortName evidence="9">TRCF</shortName>
        <ecNumber evidence="9">3.6.4.-</ecNumber>
    </recommendedName>
</protein>
<feature type="region of interest" description="Disordered" evidence="10">
    <location>
        <begin position="345"/>
        <end position="366"/>
    </location>
</feature>
<dbReference type="Gene3D" id="3.40.50.11180">
    <property type="match status" value="1"/>
</dbReference>
<keyword evidence="4 9" id="KW-0378">Hydrolase</keyword>
<comment type="similarity">
    <text evidence="9">In the C-terminal section; belongs to the helicase family. RecG subfamily.</text>
</comment>
<dbReference type="Pfam" id="PF00270">
    <property type="entry name" value="DEAD"/>
    <property type="match status" value="1"/>
</dbReference>
<dbReference type="HAMAP" id="MF_00969">
    <property type="entry name" value="TRCF"/>
    <property type="match status" value="1"/>
</dbReference>
<keyword evidence="8 9" id="KW-0234">DNA repair</keyword>
<dbReference type="PANTHER" id="PTHR47964">
    <property type="entry name" value="ATP-DEPENDENT DNA HELICASE HOMOLOG RECG, CHLOROPLASTIC"/>
    <property type="match status" value="1"/>
</dbReference>
<dbReference type="InterPro" id="IPR014001">
    <property type="entry name" value="Helicase_ATP-bd"/>
</dbReference>
<feature type="domain" description="Helicase C-terminal" evidence="12">
    <location>
        <begin position="844"/>
        <end position="998"/>
    </location>
</feature>
<evidence type="ECO:0000256" key="7">
    <source>
        <dbReference type="ARBA" id="ARBA00023125"/>
    </source>
</evidence>
<name>A0ABY3ST84_9GAMM</name>
<keyword evidence="7 9" id="KW-0238">DNA-binding</keyword>
<evidence type="ECO:0000256" key="3">
    <source>
        <dbReference type="ARBA" id="ARBA00022763"/>
    </source>
</evidence>
<dbReference type="RefSeq" id="WP_236496371.1">
    <property type="nucleotide sequence ID" value="NZ_CP091244.1"/>
</dbReference>
<dbReference type="InterPro" id="IPR004576">
    <property type="entry name" value="Mfd"/>
</dbReference>
<keyword evidence="2 9" id="KW-0547">Nucleotide-binding</keyword>
<dbReference type="InterPro" id="IPR005118">
    <property type="entry name" value="TRCF_C"/>
</dbReference>
<dbReference type="SMART" id="SM00490">
    <property type="entry name" value="HELICc"/>
    <property type="match status" value="1"/>
</dbReference>
<dbReference type="PROSITE" id="PS51192">
    <property type="entry name" value="HELICASE_ATP_BIND_1"/>
    <property type="match status" value="1"/>
</dbReference>
<dbReference type="Pfam" id="PF17757">
    <property type="entry name" value="UvrB_inter"/>
    <property type="match status" value="1"/>
</dbReference>
<dbReference type="PANTHER" id="PTHR47964:SF1">
    <property type="entry name" value="ATP-DEPENDENT DNA HELICASE HOMOLOG RECG, CHLOROPLASTIC"/>
    <property type="match status" value="1"/>
</dbReference>
<comment type="similarity">
    <text evidence="9">In the N-terminal section; belongs to the UvrB family.</text>
</comment>
<keyword evidence="1 9" id="KW-0963">Cytoplasm</keyword>
<comment type="function">
    <text evidence="9">Couples transcription and DNA repair by recognizing RNA polymerase (RNAP) stalled at DNA lesions. Mediates ATP-dependent release of RNAP and its truncated transcript from the DNA, and recruitment of nucleotide excision repair machinery to the damaged site.</text>
</comment>
<keyword evidence="3 9" id="KW-0227">DNA damage</keyword>
<dbReference type="Gene3D" id="3.40.50.300">
    <property type="entry name" value="P-loop containing nucleotide triphosphate hydrolases"/>
    <property type="match status" value="2"/>
</dbReference>
<dbReference type="Gene3D" id="3.90.1150.50">
    <property type="entry name" value="Transcription-repair-coupling factor, D7 domain"/>
    <property type="match status" value="1"/>
</dbReference>
<evidence type="ECO:0000259" key="11">
    <source>
        <dbReference type="PROSITE" id="PS51192"/>
    </source>
</evidence>
<dbReference type="Pfam" id="PF21132">
    <property type="entry name" value="MFD_D3"/>
    <property type="match status" value="2"/>
</dbReference>
<dbReference type="EC" id="3.6.4.-" evidence="9"/>
<reference evidence="13" key="1">
    <citation type="journal article" date="2022" name="Microorganisms">
        <title>Two New Species of Filamentous Sulfur Bacteria of the Genus Thiothrix, Thiothrix winogradskyi sp. nov. and 'Candidatus Thiothrix sulfatifontis' sp. nov.</title>
        <authorList>
            <person name="Ravin N.V."/>
            <person name="Rossetti S."/>
            <person name="Beletsky A.V."/>
            <person name="Kadnikov V.V."/>
            <person name="Rudenko T.S."/>
            <person name="Smolyakov D.D."/>
            <person name="Moskvitina M.I."/>
            <person name="Gureeva M.V."/>
            <person name="Mardanov A.V."/>
            <person name="Grabovich M.Y."/>
        </authorList>
    </citation>
    <scope>NUCLEOTIDE SEQUENCE</scope>
    <source>
        <strain evidence="13">CT3</strain>
    </source>
</reference>
<dbReference type="SMART" id="SM00982">
    <property type="entry name" value="TRCF"/>
    <property type="match status" value="1"/>
</dbReference>
<gene>
    <name evidence="9 13" type="primary">mfd</name>
    <name evidence="13" type="ORF">L2Y54_12125</name>
</gene>
<comment type="subcellular location">
    <subcellularLocation>
        <location evidence="9">Cytoplasm</location>
    </subcellularLocation>
</comment>
<dbReference type="Pfam" id="PF02559">
    <property type="entry name" value="CarD_TRCF_RID"/>
    <property type="match status" value="1"/>
</dbReference>
<evidence type="ECO:0000313" key="14">
    <source>
        <dbReference type="Proteomes" id="UP001054801"/>
    </source>
</evidence>
<dbReference type="SUPFAM" id="SSF143517">
    <property type="entry name" value="TRCF domain-like"/>
    <property type="match status" value="1"/>
</dbReference>
<dbReference type="Pfam" id="PF00271">
    <property type="entry name" value="Helicase_C"/>
    <property type="match status" value="1"/>
</dbReference>
<dbReference type="InterPro" id="IPR041471">
    <property type="entry name" value="UvrB_inter"/>
</dbReference>
<evidence type="ECO:0000256" key="10">
    <source>
        <dbReference type="SAM" id="MobiDB-lite"/>
    </source>
</evidence>
<dbReference type="CDD" id="cd17991">
    <property type="entry name" value="DEXHc_TRCF"/>
    <property type="match status" value="1"/>
</dbReference>
<dbReference type="SUPFAM" id="SSF52540">
    <property type="entry name" value="P-loop containing nucleoside triphosphate hydrolases"/>
    <property type="match status" value="4"/>
</dbReference>
<keyword evidence="14" id="KW-1185">Reference proteome</keyword>
<evidence type="ECO:0000256" key="5">
    <source>
        <dbReference type="ARBA" id="ARBA00022806"/>
    </source>
</evidence>
<dbReference type="SUPFAM" id="SSF141259">
    <property type="entry name" value="CarD-like"/>
    <property type="match status" value="1"/>
</dbReference>
<organism evidence="13 14">
    <name type="scientific">Thiothrix winogradskyi</name>
    <dbReference type="NCBI Taxonomy" id="96472"/>
    <lineage>
        <taxon>Bacteria</taxon>
        <taxon>Pseudomonadati</taxon>
        <taxon>Pseudomonadota</taxon>
        <taxon>Gammaproteobacteria</taxon>
        <taxon>Thiotrichales</taxon>
        <taxon>Thiotrichaceae</taxon>
        <taxon>Thiothrix</taxon>
    </lineage>
</organism>
<proteinExistence type="inferred from homology"/>
<dbReference type="InterPro" id="IPR048635">
    <property type="entry name" value="MFD_D3"/>
</dbReference>
<accession>A0ABY3ST84</accession>
<dbReference type="InterPro" id="IPR047112">
    <property type="entry name" value="RecG/Mfd"/>
</dbReference>
<dbReference type="InterPro" id="IPR027417">
    <property type="entry name" value="P-loop_NTPase"/>
</dbReference>
<dbReference type="SMART" id="SM00487">
    <property type="entry name" value="DEXDc"/>
    <property type="match status" value="1"/>
</dbReference>
<keyword evidence="6 9" id="KW-0067">ATP-binding</keyword>
<dbReference type="Proteomes" id="UP001054801">
    <property type="component" value="Chromosome"/>
</dbReference>
<dbReference type="Pfam" id="PF03461">
    <property type="entry name" value="TRCF"/>
    <property type="match status" value="1"/>
</dbReference>
<dbReference type="SMART" id="SM01058">
    <property type="entry name" value="CarD_TRCF"/>
    <property type="match status" value="1"/>
</dbReference>
<evidence type="ECO:0000256" key="6">
    <source>
        <dbReference type="ARBA" id="ARBA00022840"/>
    </source>
</evidence>
<dbReference type="PROSITE" id="PS51194">
    <property type="entry name" value="HELICASE_CTER"/>
    <property type="match status" value="1"/>
</dbReference>
<evidence type="ECO:0000256" key="9">
    <source>
        <dbReference type="HAMAP-Rule" id="MF_00969"/>
    </source>
</evidence>